<name>G3B9E1_CANTC</name>
<evidence type="ECO:0000313" key="2">
    <source>
        <dbReference type="Proteomes" id="UP000000707"/>
    </source>
</evidence>
<dbReference type="EMBL" id="GL996527">
    <property type="protein sequence ID" value="EGV62483.1"/>
    <property type="molecule type" value="Genomic_DNA"/>
</dbReference>
<dbReference type="Proteomes" id="UP000000707">
    <property type="component" value="Unassembled WGS sequence"/>
</dbReference>
<sequence>MAAMTVQACLNSPNALNTVAALYSIKNKQTPVKMPLLPFSDTQNNFPELFFIATEEAFAHIPDIMQLLRTL</sequence>
<dbReference type="HOGENOM" id="CLU_2739779_0_0_1"/>
<dbReference type="AlphaFoldDB" id="G3B9E1"/>
<accession>G3B9E1</accession>
<protein>
    <submittedName>
        <fullName evidence="1">Uncharacterized protein</fullName>
    </submittedName>
</protein>
<proteinExistence type="predicted"/>
<reference evidence="1 2" key="1">
    <citation type="journal article" date="2011" name="Proc. Natl. Acad. Sci. U.S.A.">
        <title>Comparative genomics of xylose-fermenting fungi for enhanced biofuel production.</title>
        <authorList>
            <person name="Wohlbach D.J."/>
            <person name="Kuo A."/>
            <person name="Sato T.K."/>
            <person name="Potts K.M."/>
            <person name="Salamov A.A."/>
            <person name="LaButti K.M."/>
            <person name="Sun H."/>
            <person name="Clum A."/>
            <person name="Pangilinan J.L."/>
            <person name="Lindquist E.A."/>
            <person name="Lucas S."/>
            <person name="Lapidus A."/>
            <person name="Jin M."/>
            <person name="Gunawan C."/>
            <person name="Balan V."/>
            <person name="Dale B.E."/>
            <person name="Jeffries T.W."/>
            <person name="Zinkel R."/>
            <person name="Barry K.W."/>
            <person name="Grigoriev I.V."/>
            <person name="Gasch A.P."/>
        </authorList>
    </citation>
    <scope>NUCLEOTIDE SEQUENCE [LARGE SCALE GENOMIC DNA]</scope>
    <source>
        <strain evidence="2">ATCC 10573 / BCRC 21748 / CBS 615 / JCM 9827 / NBRC 10315 / NRRL Y-1498 / VKM Y-70</strain>
    </source>
</reference>
<gene>
    <name evidence="1" type="ORF">CANTEDRAFT_115955</name>
</gene>
<keyword evidence="2" id="KW-1185">Reference proteome</keyword>
<evidence type="ECO:0000313" key="1">
    <source>
        <dbReference type="EMBL" id="EGV62483.1"/>
    </source>
</evidence>
<organism evidence="2">
    <name type="scientific">Candida tenuis (strain ATCC 10573 / BCRC 21748 / CBS 615 / JCM 9827 / NBRC 10315 / NRRL Y-1498 / VKM Y-70)</name>
    <name type="common">Yeast</name>
    <name type="synonym">Yamadazyma tenuis</name>
    <dbReference type="NCBI Taxonomy" id="590646"/>
    <lineage>
        <taxon>Eukaryota</taxon>
        <taxon>Fungi</taxon>
        <taxon>Dikarya</taxon>
        <taxon>Ascomycota</taxon>
        <taxon>Saccharomycotina</taxon>
        <taxon>Pichiomycetes</taxon>
        <taxon>Debaryomycetaceae</taxon>
        <taxon>Yamadazyma</taxon>
    </lineage>
</organism>